<dbReference type="PROSITE" id="PS51257">
    <property type="entry name" value="PROKAR_LIPOPROTEIN"/>
    <property type="match status" value="1"/>
</dbReference>
<dbReference type="Proteomes" id="UP001500393">
    <property type="component" value="Unassembled WGS sequence"/>
</dbReference>
<accession>A0ABP4Q3F9</accession>
<dbReference type="PROSITE" id="PS51704">
    <property type="entry name" value="GP_PDE"/>
    <property type="match status" value="1"/>
</dbReference>
<proteinExistence type="predicted"/>
<dbReference type="EMBL" id="BAAAOS010000048">
    <property type="protein sequence ID" value="GAA1599655.1"/>
    <property type="molecule type" value="Genomic_DNA"/>
</dbReference>
<dbReference type="SUPFAM" id="SSF51695">
    <property type="entry name" value="PLC-like phosphodiesterases"/>
    <property type="match status" value="1"/>
</dbReference>
<dbReference type="Pfam" id="PF03009">
    <property type="entry name" value="GDPD"/>
    <property type="match status" value="1"/>
</dbReference>
<comment type="caution">
    <text evidence="2">The sequence shown here is derived from an EMBL/GenBank/DDBJ whole genome shotgun (WGS) entry which is preliminary data.</text>
</comment>
<organism evidence="2 3">
    <name type="scientific">Kribbella sancticallisti</name>
    <dbReference type="NCBI Taxonomy" id="460087"/>
    <lineage>
        <taxon>Bacteria</taxon>
        <taxon>Bacillati</taxon>
        <taxon>Actinomycetota</taxon>
        <taxon>Actinomycetes</taxon>
        <taxon>Propionibacteriales</taxon>
        <taxon>Kribbellaceae</taxon>
        <taxon>Kribbella</taxon>
    </lineage>
</organism>
<protein>
    <recommendedName>
        <fullName evidence="1">GP-PDE domain-containing protein</fullName>
    </recommendedName>
</protein>
<dbReference type="InterPro" id="IPR030395">
    <property type="entry name" value="GP_PDE_dom"/>
</dbReference>
<reference evidence="3" key="1">
    <citation type="journal article" date="2019" name="Int. J. Syst. Evol. Microbiol.">
        <title>The Global Catalogue of Microorganisms (GCM) 10K type strain sequencing project: providing services to taxonomists for standard genome sequencing and annotation.</title>
        <authorList>
            <consortium name="The Broad Institute Genomics Platform"/>
            <consortium name="The Broad Institute Genome Sequencing Center for Infectious Disease"/>
            <person name="Wu L."/>
            <person name="Ma J."/>
        </authorList>
    </citation>
    <scope>NUCLEOTIDE SEQUENCE [LARGE SCALE GENOMIC DNA]</scope>
    <source>
        <strain evidence="3">JCM 14969</strain>
    </source>
</reference>
<keyword evidence="3" id="KW-1185">Reference proteome</keyword>
<dbReference type="PANTHER" id="PTHR46211">
    <property type="entry name" value="GLYCEROPHOSPHORYL DIESTER PHOSPHODIESTERASE"/>
    <property type="match status" value="1"/>
</dbReference>
<evidence type="ECO:0000313" key="3">
    <source>
        <dbReference type="Proteomes" id="UP001500393"/>
    </source>
</evidence>
<dbReference type="RefSeq" id="WP_344220206.1">
    <property type="nucleotide sequence ID" value="NZ_BAAAOS010000048.1"/>
</dbReference>
<dbReference type="Gene3D" id="3.20.20.190">
    <property type="entry name" value="Phosphatidylinositol (PI) phosphodiesterase"/>
    <property type="match status" value="1"/>
</dbReference>
<dbReference type="PANTHER" id="PTHR46211:SF14">
    <property type="entry name" value="GLYCEROPHOSPHODIESTER PHOSPHODIESTERASE"/>
    <property type="match status" value="1"/>
</dbReference>
<gene>
    <name evidence="2" type="ORF">GCM10009789_62190</name>
</gene>
<feature type="domain" description="GP-PDE" evidence="1">
    <location>
        <begin position="56"/>
        <end position="299"/>
    </location>
</feature>
<name>A0ABP4Q3F9_9ACTN</name>
<evidence type="ECO:0000313" key="2">
    <source>
        <dbReference type="EMBL" id="GAA1599655.1"/>
    </source>
</evidence>
<dbReference type="InterPro" id="IPR017946">
    <property type="entry name" value="PLC-like_Pdiesterase_TIM-brl"/>
</dbReference>
<evidence type="ECO:0000259" key="1">
    <source>
        <dbReference type="PROSITE" id="PS51704"/>
    </source>
</evidence>
<sequence>MHEPLPRGISRRTTLGWLGALAIGSVATGCRGSAADSGPQLGDYTLSDWVADRGDSYLVGHRGAGDVFPEHSMESYQAAVDWGAQAMEISVGITSDDVLVCMHDLTLERTTNLTGDLRTVSYAQLKEAWLEVPRLGPRWEIDKTRVPLFEDVLRKFGGRVILAVEAKDDQAHAPMMAMIAKYRLERSVLVKTYYKSRRIAEAKAHGLGVFAYFTTPDEMTIESIQALAAQLSPRTDAIVVPNSGPGGYLAASLAETAVSTGIPIWPYPLHRRADVKHYQALGMPGAVTSNIGYLLGRTEPAVTDQWSSGALVSGELTRDPYNDRFAVSWARGGVIVLPARKTQHFLTLGNLGEITSPVYSVEFEASYSILPADPTANLTLAFGHADDSYYEHRLAASNGYHAILQANGELGLYAHKVGEPAGTKLATKKTASPFRGEWLKFRLDVTPTRLTFSRLDLNQPALVTALDKSYRGGYLHLGRASTDGSLALRGLKVTRTP</sequence>
<dbReference type="CDD" id="cd08566">
    <property type="entry name" value="GDPD_AtGDE_like"/>
    <property type="match status" value="1"/>
</dbReference>